<dbReference type="InterPro" id="IPR044432">
    <property type="entry name" value="Set10/Efm1_SET"/>
</dbReference>
<gene>
    <name evidence="1" type="ORF">OBBRIDRAFT_812186</name>
</gene>
<dbReference type="AlphaFoldDB" id="A0A8E2B324"/>
<dbReference type="EMBL" id="KV722387">
    <property type="protein sequence ID" value="OCH91312.1"/>
    <property type="molecule type" value="Genomic_DNA"/>
</dbReference>
<evidence type="ECO:0000313" key="1">
    <source>
        <dbReference type="EMBL" id="OCH91312.1"/>
    </source>
</evidence>
<dbReference type="InterPro" id="IPR050600">
    <property type="entry name" value="SETD3_SETD6_MTase"/>
</dbReference>
<accession>A0A8E2B324</accession>
<dbReference type="SUPFAM" id="SSF82199">
    <property type="entry name" value="SET domain"/>
    <property type="match status" value="1"/>
</dbReference>
<organism evidence="1 2">
    <name type="scientific">Obba rivulosa</name>
    <dbReference type="NCBI Taxonomy" id="1052685"/>
    <lineage>
        <taxon>Eukaryota</taxon>
        <taxon>Fungi</taxon>
        <taxon>Dikarya</taxon>
        <taxon>Basidiomycota</taxon>
        <taxon>Agaricomycotina</taxon>
        <taxon>Agaricomycetes</taxon>
        <taxon>Polyporales</taxon>
        <taxon>Gelatoporiaceae</taxon>
        <taxon>Obba</taxon>
    </lineage>
</organism>
<dbReference type="Gene3D" id="3.90.1410.10">
    <property type="entry name" value="set domain protein methyltransferase, domain 1"/>
    <property type="match status" value="1"/>
</dbReference>
<sequence length="417" mass="45797">MDEPENVRRFKKWFTENGGQVHPHVRFEGVTSGFSVVAAEDIPPETTAISCPFSLAVTPELSKHALLTLFKTDHTTTLDAWSERQLICTYLCMHWVVDSPEDSSVLLHRPYLNTLPSADKLRTPLHFTQSELDALRGSNLYGATLDRQRELQAEWTQCQTVVSAANEEWGQRFIWEQYLTAATYLSSRAFPSTLLSPNPSLVATSTSYPVLLPGVDALNHARAQPVSWVVARVPKGSTASSDLAITLVLHAGTPRGRELLNNYGPKPNAELILGYGFALPANPDDTIVLKLGGASSAQSQSRWEVGRDARGAEPVWAAVLAAVTADADAIDIEDVFCAADVLGEMAQNLLKRLPQPLHADDAAGIRPDVAEMIGYYLEGQRDILQSLIQFAQEKERQAEEAAREQGVLEIVNEDVEE</sequence>
<dbReference type="GO" id="GO:0016279">
    <property type="term" value="F:protein-lysine N-methyltransferase activity"/>
    <property type="evidence" value="ECO:0007669"/>
    <property type="project" value="InterPro"/>
</dbReference>
<protein>
    <submittedName>
        <fullName evidence="1">SET domain-containing protein</fullName>
    </submittedName>
</protein>
<proteinExistence type="predicted"/>
<dbReference type="PANTHER" id="PTHR13271:SF147">
    <property type="entry name" value="PROTEIN-LYSINE N-METHYLTRANSFERASE EFM1-RELATED"/>
    <property type="match status" value="1"/>
</dbReference>
<name>A0A8E2B324_9APHY</name>
<keyword evidence="2" id="KW-1185">Reference proteome</keyword>
<reference evidence="1 2" key="1">
    <citation type="submission" date="2016-07" db="EMBL/GenBank/DDBJ databases">
        <title>Draft genome of the white-rot fungus Obba rivulosa 3A-2.</title>
        <authorList>
            <consortium name="DOE Joint Genome Institute"/>
            <person name="Miettinen O."/>
            <person name="Riley R."/>
            <person name="Acob R."/>
            <person name="Barry K."/>
            <person name="Cullen D."/>
            <person name="De Vries R."/>
            <person name="Hainaut M."/>
            <person name="Hatakka A."/>
            <person name="Henrissat B."/>
            <person name="Hilden K."/>
            <person name="Kuo R."/>
            <person name="Labutti K."/>
            <person name="Lipzen A."/>
            <person name="Makela M.R."/>
            <person name="Sandor L."/>
            <person name="Spatafora J.W."/>
            <person name="Grigoriev I.V."/>
            <person name="Hibbett D.S."/>
        </authorList>
    </citation>
    <scope>NUCLEOTIDE SEQUENCE [LARGE SCALE GENOMIC DNA]</scope>
    <source>
        <strain evidence="1 2">3A-2</strain>
    </source>
</reference>
<dbReference type="InterPro" id="IPR046341">
    <property type="entry name" value="SET_dom_sf"/>
</dbReference>
<dbReference type="GO" id="GO:0005634">
    <property type="term" value="C:nucleus"/>
    <property type="evidence" value="ECO:0007669"/>
    <property type="project" value="TreeGrafter"/>
</dbReference>
<dbReference type="PANTHER" id="PTHR13271">
    <property type="entry name" value="UNCHARACTERIZED PUTATIVE METHYLTRANSFERASE"/>
    <property type="match status" value="1"/>
</dbReference>
<dbReference type="CDD" id="cd19180">
    <property type="entry name" value="SET_SpSET10-like"/>
    <property type="match status" value="1"/>
</dbReference>
<dbReference type="OrthoDB" id="42889at2759"/>
<evidence type="ECO:0000313" key="2">
    <source>
        <dbReference type="Proteomes" id="UP000250043"/>
    </source>
</evidence>
<dbReference type="Proteomes" id="UP000250043">
    <property type="component" value="Unassembled WGS sequence"/>
</dbReference>